<dbReference type="PANTHER" id="PTHR43818:SF11">
    <property type="entry name" value="BCDNA.GH03377"/>
    <property type="match status" value="1"/>
</dbReference>
<reference evidence="4" key="1">
    <citation type="submission" date="2023-03" db="EMBL/GenBank/DDBJ databases">
        <title>Lomoglobus Profundus gen. nov., sp. nov., a novel member of the phylum Verrucomicrobia, isolated from deep-marine sediment of South China Sea.</title>
        <authorList>
            <person name="Ahmad T."/>
            <person name="Ishaq S.E."/>
            <person name="Wang F."/>
        </authorList>
    </citation>
    <scope>NUCLEOTIDE SEQUENCE</scope>
    <source>
        <strain evidence="4">LMO-M01</strain>
    </source>
</reference>
<dbReference type="AlphaFoldDB" id="A0AAE9ZYH5"/>
<evidence type="ECO:0000313" key="5">
    <source>
        <dbReference type="Proteomes" id="UP001218638"/>
    </source>
</evidence>
<keyword evidence="1" id="KW-0560">Oxidoreductase</keyword>
<dbReference type="InterPro" id="IPR000683">
    <property type="entry name" value="Gfo/Idh/MocA-like_OxRdtase_N"/>
</dbReference>
<gene>
    <name evidence="4" type="ORF">PXH66_01630</name>
</gene>
<evidence type="ECO:0000259" key="2">
    <source>
        <dbReference type="Pfam" id="PF01408"/>
    </source>
</evidence>
<dbReference type="SUPFAM" id="SSF51735">
    <property type="entry name" value="NAD(P)-binding Rossmann-fold domains"/>
    <property type="match status" value="1"/>
</dbReference>
<evidence type="ECO:0000259" key="3">
    <source>
        <dbReference type="Pfam" id="PF22725"/>
    </source>
</evidence>
<evidence type="ECO:0000313" key="4">
    <source>
        <dbReference type="EMBL" id="WED65549.1"/>
    </source>
</evidence>
<dbReference type="GO" id="GO:0016491">
    <property type="term" value="F:oxidoreductase activity"/>
    <property type="evidence" value="ECO:0007669"/>
    <property type="project" value="UniProtKB-KW"/>
</dbReference>
<dbReference type="InterPro" id="IPR050463">
    <property type="entry name" value="Gfo/Idh/MocA_oxidrdct_glycsds"/>
</dbReference>
<dbReference type="Pfam" id="PF22725">
    <property type="entry name" value="GFO_IDH_MocA_C3"/>
    <property type="match status" value="1"/>
</dbReference>
<sequence length="333" mass="36566">MARIAFLSTAHIHTKAFIEILASTNDGREAAVIWDDVSERGQRYAEMAGCPFEPDMDKVLADASIDGFIICCENTRHLPLLRSTLPVGKPVFCEKPLVTSTRELTDLRELVAAYPQTVLFGGYFQFYDAALQSAKELILSGGLGKVTRASYRNAHHAAYGRWFDSPDLAWFANPALAGGGGFFDMGTHAFHALRSIFGQAESVWADIGNESGEYPACDDYGVAHLKFGGGVKATVEAGWTFTGGRLGLEVIGSEKSLWHDGEKYVVAKAREKPEPLELTMPARPFRVERMLAVIRGELSHDELYWDLEASMDIVAWMEAAYTSAGSGRWESIG</sequence>
<dbReference type="SUPFAM" id="SSF55347">
    <property type="entry name" value="Glyceraldehyde-3-phosphate dehydrogenase-like, C-terminal domain"/>
    <property type="match status" value="1"/>
</dbReference>
<dbReference type="InterPro" id="IPR036291">
    <property type="entry name" value="NAD(P)-bd_dom_sf"/>
</dbReference>
<feature type="domain" description="Gfo/Idh/MocA-like oxidoreductase N-terminal" evidence="2">
    <location>
        <begin position="15"/>
        <end position="117"/>
    </location>
</feature>
<protein>
    <submittedName>
        <fullName evidence="4">Gfo/Idh/MocA family oxidoreductase</fullName>
    </submittedName>
</protein>
<evidence type="ECO:0000256" key="1">
    <source>
        <dbReference type="ARBA" id="ARBA00023002"/>
    </source>
</evidence>
<dbReference type="KEGG" id="slom:PXH66_01630"/>
<name>A0AAE9ZYH5_9BACT</name>
<dbReference type="PANTHER" id="PTHR43818">
    <property type="entry name" value="BCDNA.GH03377"/>
    <property type="match status" value="1"/>
</dbReference>
<dbReference type="Proteomes" id="UP001218638">
    <property type="component" value="Chromosome"/>
</dbReference>
<proteinExistence type="predicted"/>
<dbReference type="GO" id="GO:0000166">
    <property type="term" value="F:nucleotide binding"/>
    <property type="evidence" value="ECO:0007669"/>
    <property type="project" value="InterPro"/>
</dbReference>
<accession>A0AAE9ZYH5</accession>
<dbReference type="Pfam" id="PF01408">
    <property type="entry name" value="GFO_IDH_MocA"/>
    <property type="match status" value="1"/>
</dbReference>
<dbReference type="InterPro" id="IPR055170">
    <property type="entry name" value="GFO_IDH_MocA-like_dom"/>
</dbReference>
<dbReference type="RefSeq" id="WP_330928755.1">
    <property type="nucleotide sequence ID" value="NZ_CP119075.1"/>
</dbReference>
<dbReference type="Gene3D" id="3.40.50.720">
    <property type="entry name" value="NAD(P)-binding Rossmann-like Domain"/>
    <property type="match status" value="1"/>
</dbReference>
<dbReference type="EMBL" id="CP119075">
    <property type="protein sequence ID" value="WED65549.1"/>
    <property type="molecule type" value="Genomic_DNA"/>
</dbReference>
<organism evidence="4 5">
    <name type="scientific">Synoicihabitans lomoniglobus</name>
    <dbReference type="NCBI Taxonomy" id="2909285"/>
    <lineage>
        <taxon>Bacteria</taxon>
        <taxon>Pseudomonadati</taxon>
        <taxon>Verrucomicrobiota</taxon>
        <taxon>Opitutia</taxon>
        <taxon>Opitutales</taxon>
        <taxon>Opitutaceae</taxon>
        <taxon>Synoicihabitans</taxon>
    </lineage>
</organism>
<dbReference type="Gene3D" id="3.30.360.10">
    <property type="entry name" value="Dihydrodipicolinate Reductase, domain 2"/>
    <property type="match status" value="1"/>
</dbReference>
<feature type="domain" description="GFO/IDH/MocA-like oxidoreductase" evidence="3">
    <location>
        <begin position="132"/>
        <end position="257"/>
    </location>
</feature>
<keyword evidence="5" id="KW-1185">Reference proteome</keyword>